<dbReference type="STRING" id="237682.SAMN05421676_107159"/>
<sequence length="60" mass="6900">MCAFQNDHYQEMGASREHNGVTMTLDGVIADQKGFVLFMLKDKEETEHPSSTHLFFKMYG</sequence>
<proteinExistence type="predicted"/>
<dbReference type="AlphaFoldDB" id="A0A1I0GW36"/>
<evidence type="ECO:0000313" key="1">
    <source>
        <dbReference type="EMBL" id="SET74519.1"/>
    </source>
</evidence>
<protein>
    <submittedName>
        <fullName evidence="1">Uncharacterized protein</fullName>
    </submittedName>
</protein>
<keyword evidence="2" id="KW-1185">Reference proteome</keyword>
<reference evidence="2" key="1">
    <citation type="submission" date="2016-10" db="EMBL/GenBank/DDBJ databases">
        <authorList>
            <person name="Varghese N."/>
            <person name="Submissions S."/>
        </authorList>
    </citation>
    <scope>NUCLEOTIDE SEQUENCE [LARGE SCALE GENOMIC DNA]</scope>
    <source>
        <strain evidence="2">CGMCC 1.3566</strain>
    </source>
</reference>
<dbReference type="EMBL" id="FOHJ01000007">
    <property type="protein sequence ID" value="SET74519.1"/>
    <property type="molecule type" value="Genomic_DNA"/>
</dbReference>
<evidence type="ECO:0000313" key="2">
    <source>
        <dbReference type="Proteomes" id="UP000199095"/>
    </source>
</evidence>
<dbReference type="Proteomes" id="UP000199095">
    <property type="component" value="Unassembled WGS sequence"/>
</dbReference>
<accession>A0A1I0GW36</accession>
<dbReference type="OrthoDB" id="2725974at2"/>
<dbReference type="RefSeq" id="WP_093135832.1">
    <property type="nucleotide sequence ID" value="NZ_FOHJ01000007.1"/>
</dbReference>
<name>A0A1I0GW36_9BACI</name>
<gene>
    <name evidence="1" type="ORF">SAMN05421676_107159</name>
</gene>
<organism evidence="1 2">
    <name type="scientific">Salinibacillus kushneri</name>
    <dbReference type="NCBI Taxonomy" id="237682"/>
    <lineage>
        <taxon>Bacteria</taxon>
        <taxon>Bacillati</taxon>
        <taxon>Bacillota</taxon>
        <taxon>Bacilli</taxon>
        <taxon>Bacillales</taxon>
        <taxon>Bacillaceae</taxon>
        <taxon>Salinibacillus</taxon>
    </lineage>
</organism>